<proteinExistence type="inferred from homology"/>
<evidence type="ECO:0000256" key="3">
    <source>
        <dbReference type="SAM" id="MobiDB-lite"/>
    </source>
</evidence>
<evidence type="ECO:0000313" key="6">
    <source>
        <dbReference type="Proteomes" id="UP000815677"/>
    </source>
</evidence>
<dbReference type="Pfam" id="PF00011">
    <property type="entry name" value="HSP20"/>
    <property type="match status" value="1"/>
</dbReference>
<keyword evidence="6" id="KW-1185">Reference proteome</keyword>
<dbReference type="Proteomes" id="UP000815677">
    <property type="component" value="Unassembled WGS sequence"/>
</dbReference>
<reference evidence="5" key="1">
    <citation type="submission" date="2014-09" db="EMBL/GenBank/DDBJ databases">
        <title>Genome sequence of the luminous mushroom Mycena chlorophos for searching fungal bioluminescence genes.</title>
        <authorList>
            <person name="Tanaka Y."/>
            <person name="Kasuga D."/>
            <person name="Oba Y."/>
            <person name="Hase S."/>
            <person name="Sato K."/>
            <person name="Oba Y."/>
            <person name="Sakakibara Y."/>
        </authorList>
    </citation>
    <scope>NUCLEOTIDE SEQUENCE</scope>
</reference>
<sequence length="294" mass="31808">MESHSGALNCQDSPALVPAIPPPPPYTTVIHSNLSDEAILRGVRSGALKLAIPRAVVNMQHPLQAASASFIPRMEVVDDPTQPTTSVTFELPGVKAPDIILLPNPHSNLLTIQGRREPRNRCQTVESTTHGDSAGPSPAMVPPGDSGRLERRAQYSGRDLALQAQARAHTQIPRNRPVASELRYGEFLRRVRLPPGVDIKTLTATLGEGMLTVSWMRPLASLASTNSPATGSDADEVAAWKDNQGDASDSSSDEDEVKDESMQHRNPHTPAVANNKRRRAHRVARRAYRTGDDG</sequence>
<accession>A0ABQ0LLZ8</accession>
<evidence type="ECO:0000256" key="2">
    <source>
        <dbReference type="RuleBase" id="RU003616"/>
    </source>
</evidence>
<dbReference type="PROSITE" id="PS01031">
    <property type="entry name" value="SHSP"/>
    <property type="match status" value="1"/>
</dbReference>
<evidence type="ECO:0000256" key="1">
    <source>
        <dbReference type="PROSITE-ProRule" id="PRU00285"/>
    </source>
</evidence>
<name>A0ABQ0LLZ8_MYCCL</name>
<feature type="domain" description="SHSP" evidence="4">
    <location>
        <begin position="65"/>
        <end position="232"/>
    </location>
</feature>
<feature type="region of interest" description="Disordered" evidence="3">
    <location>
        <begin position="125"/>
        <end position="149"/>
    </location>
</feature>
<dbReference type="InterPro" id="IPR002068">
    <property type="entry name" value="A-crystallin/Hsp20_dom"/>
</dbReference>
<protein>
    <recommendedName>
        <fullName evidence="4">SHSP domain-containing protein</fullName>
    </recommendedName>
</protein>
<organism evidence="5 6">
    <name type="scientific">Mycena chlorophos</name>
    <name type="common">Agaric fungus</name>
    <name type="synonym">Agaricus chlorophos</name>
    <dbReference type="NCBI Taxonomy" id="658473"/>
    <lineage>
        <taxon>Eukaryota</taxon>
        <taxon>Fungi</taxon>
        <taxon>Dikarya</taxon>
        <taxon>Basidiomycota</taxon>
        <taxon>Agaricomycotina</taxon>
        <taxon>Agaricomycetes</taxon>
        <taxon>Agaricomycetidae</taxon>
        <taxon>Agaricales</taxon>
        <taxon>Marasmiineae</taxon>
        <taxon>Mycenaceae</taxon>
        <taxon>Mycena</taxon>
    </lineage>
</organism>
<dbReference type="EMBL" id="DF847569">
    <property type="protein sequence ID" value="GAT52109.1"/>
    <property type="molecule type" value="Genomic_DNA"/>
</dbReference>
<evidence type="ECO:0000259" key="4">
    <source>
        <dbReference type="PROSITE" id="PS01031"/>
    </source>
</evidence>
<dbReference type="Gene3D" id="2.60.40.790">
    <property type="match status" value="1"/>
</dbReference>
<feature type="region of interest" description="Disordered" evidence="3">
    <location>
        <begin position="1"/>
        <end position="20"/>
    </location>
</feature>
<evidence type="ECO:0000313" key="5">
    <source>
        <dbReference type="EMBL" id="GAT52109.1"/>
    </source>
</evidence>
<feature type="compositionally biased region" description="Basic residues" evidence="3">
    <location>
        <begin position="275"/>
        <end position="288"/>
    </location>
</feature>
<feature type="region of interest" description="Disordered" evidence="3">
    <location>
        <begin position="238"/>
        <end position="294"/>
    </location>
</feature>
<dbReference type="InterPro" id="IPR008978">
    <property type="entry name" value="HSP20-like_chaperone"/>
</dbReference>
<feature type="compositionally biased region" description="Polar residues" evidence="3">
    <location>
        <begin position="1"/>
        <end position="12"/>
    </location>
</feature>
<dbReference type="SUPFAM" id="SSF49764">
    <property type="entry name" value="HSP20-like chaperones"/>
    <property type="match status" value="1"/>
</dbReference>
<gene>
    <name evidence="5" type="ORF">MCHLO_09192</name>
</gene>
<comment type="similarity">
    <text evidence="1 2">Belongs to the small heat shock protein (HSP20) family.</text>
</comment>
<dbReference type="CDD" id="cd06464">
    <property type="entry name" value="ACD_sHsps-like"/>
    <property type="match status" value="1"/>
</dbReference>